<evidence type="ECO:0000256" key="9">
    <source>
        <dbReference type="ARBA" id="ARBA00023136"/>
    </source>
</evidence>
<dbReference type="PANTHER" id="PTHR11351:SF3">
    <property type="entry name" value="BLL4393 PROTEIN"/>
    <property type="match status" value="1"/>
</dbReference>
<dbReference type="AlphaFoldDB" id="A0A1M6P1S8"/>
<keyword evidence="4" id="KW-0276">Fatty acid metabolism</keyword>
<keyword evidence="8" id="KW-0443">Lipid metabolism</keyword>
<evidence type="ECO:0000313" key="13">
    <source>
        <dbReference type="Proteomes" id="UP000189935"/>
    </source>
</evidence>
<sequence>MRDIRIIRSRHLHKIQRRHFIIFDVLPFLGTLIALGLLFYRPIRALEIGLFFSMWLITGFGLTVGYHRLFTHRAFSTSVAMSCIFIVMGSMAGRGPMISWVAMHRRHHELSDHEGDLHSPNLHGTTFFGRLLGFLHAHLTWMIEHDYPNVAHYVPDLMAERRLVAVNRQYYAWVLLGLFIPAAIGGLVSGSWWGALTGFLWGGIVRMFVVEQSMSAINSVMHTFGSRPFFTRDDHSRNLGVMALLVWGEGWHNNHHAFPYSAAFGLRWFEFDPGFLLIRLLELTGLAWNVKVPSREKIALRRARQQVQAEPEAAAELERG</sequence>
<feature type="transmembrane region" description="Helical" evidence="10">
    <location>
        <begin position="20"/>
        <end position="40"/>
    </location>
</feature>
<evidence type="ECO:0000256" key="4">
    <source>
        <dbReference type="ARBA" id="ARBA00022832"/>
    </source>
</evidence>
<keyword evidence="3 10" id="KW-0812">Transmembrane</keyword>
<evidence type="ECO:0000259" key="11">
    <source>
        <dbReference type="Pfam" id="PF00487"/>
    </source>
</evidence>
<proteinExistence type="inferred from homology"/>
<dbReference type="PANTHER" id="PTHR11351">
    <property type="entry name" value="ACYL-COA DESATURASE"/>
    <property type="match status" value="1"/>
</dbReference>
<gene>
    <name evidence="12" type="ORF">SAMN05444159_2195</name>
</gene>
<accession>A0A1M6P1S8</accession>
<evidence type="ECO:0000256" key="3">
    <source>
        <dbReference type="ARBA" id="ARBA00022692"/>
    </source>
</evidence>
<name>A0A1M6P1S8_9BRAD</name>
<dbReference type="Proteomes" id="UP000189935">
    <property type="component" value="Chromosome I"/>
</dbReference>
<dbReference type="PRINTS" id="PR00075">
    <property type="entry name" value="FACDDSATRASE"/>
</dbReference>
<evidence type="ECO:0000256" key="7">
    <source>
        <dbReference type="ARBA" id="ARBA00023004"/>
    </source>
</evidence>
<keyword evidence="6" id="KW-0560">Oxidoreductase</keyword>
<keyword evidence="7" id="KW-0408">Iron</keyword>
<protein>
    <submittedName>
        <fullName evidence="12">Delta-9 acyl-phospholipid desaturase</fullName>
    </submittedName>
</protein>
<dbReference type="CDD" id="cd03505">
    <property type="entry name" value="Delta9-FADS-like"/>
    <property type="match status" value="1"/>
</dbReference>
<evidence type="ECO:0000256" key="8">
    <source>
        <dbReference type="ARBA" id="ARBA00023098"/>
    </source>
</evidence>
<evidence type="ECO:0000256" key="5">
    <source>
        <dbReference type="ARBA" id="ARBA00022989"/>
    </source>
</evidence>
<dbReference type="GO" id="GO:0006631">
    <property type="term" value="P:fatty acid metabolic process"/>
    <property type="evidence" value="ECO:0007669"/>
    <property type="project" value="UniProtKB-KW"/>
</dbReference>
<dbReference type="InterPro" id="IPR005804">
    <property type="entry name" value="FA_desaturase_dom"/>
</dbReference>
<keyword evidence="9 10" id="KW-0472">Membrane</keyword>
<reference evidence="12 13" key="1">
    <citation type="submission" date="2016-11" db="EMBL/GenBank/DDBJ databases">
        <authorList>
            <person name="Jaros S."/>
            <person name="Januszkiewicz K."/>
            <person name="Wedrychowicz H."/>
        </authorList>
    </citation>
    <scope>NUCLEOTIDE SEQUENCE [LARGE SCALE GENOMIC DNA]</scope>
    <source>
        <strain evidence="12 13">GAS499</strain>
    </source>
</reference>
<evidence type="ECO:0000313" key="12">
    <source>
        <dbReference type="EMBL" id="SHK01864.1"/>
    </source>
</evidence>
<keyword evidence="5 10" id="KW-1133">Transmembrane helix</keyword>
<comment type="similarity">
    <text evidence="2">Belongs to the fatty acid desaturase type 2 family.</text>
</comment>
<feature type="domain" description="Fatty acid desaturase" evidence="11">
    <location>
        <begin position="53"/>
        <end position="271"/>
    </location>
</feature>
<evidence type="ECO:0000256" key="2">
    <source>
        <dbReference type="ARBA" id="ARBA00008749"/>
    </source>
</evidence>
<evidence type="ECO:0000256" key="10">
    <source>
        <dbReference type="SAM" id="Phobius"/>
    </source>
</evidence>
<dbReference type="EMBL" id="LT670844">
    <property type="protein sequence ID" value="SHK01864.1"/>
    <property type="molecule type" value="Genomic_DNA"/>
</dbReference>
<dbReference type="InterPro" id="IPR015876">
    <property type="entry name" value="Acyl-CoA_DS"/>
</dbReference>
<comment type="subcellular location">
    <subcellularLocation>
        <location evidence="1">Membrane</location>
        <topology evidence="1">Multi-pass membrane protein</topology>
    </subcellularLocation>
</comment>
<dbReference type="GO" id="GO:0016020">
    <property type="term" value="C:membrane"/>
    <property type="evidence" value="ECO:0007669"/>
    <property type="project" value="UniProtKB-SubCell"/>
</dbReference>
<feature type="transmembrane region" description="Helical" evidence="10">
    <location>
        <begin position="46"/>
        <end position="67"/>
    </location>
</feature>
<evidence type="ECO:0000256" key="1">
    <source>
        <dbReference type="ARBA" id="ARBA00004141"/>
    </source>
</evidence>
<organism evidence="12 13">
    <name type="scientific">Bradyrhizobium lablabi</name>
    <dbReference type="NCBI Taxonomy" id="722472"/>
    <lineage>
        <taxon>Bacteria</taxon>
        <taxon>Pseudomonadati</taxon>
        <taxon>Pseudomonadota</taxon>
        <taxon>Alphaproteobacteria</taxon>
        <taxon>Hyphomicrobiales</taxon>
        <taxon>Nitrobacteraceae</taxon>
        <taxon>Bradyrhizobium</taxon>
    </lineage>
</organism>
<dbReference type="Pfam" id="PF00487">
    <property type="entry name" value="FA_desaturase"/>
    <property type="match status" value="1"/>
</dbReference>
<dbReference type="GO" id="GO:0016717">
    <property type="term" value="F:oxidoreductase activity, acting on paired donors, with oxidation of a pair of donors resulting in the reduction of molecular oxygen to two molecules of water"/>
    <property type="evidence" value="ECO:0007669"/>
    <property type="project" value="InterPro"/>
</dbReference>
<evidence type="ECO:0000256" key="6">
    <source>
        <dbReference type="ARBA" id="ARBA00023002"/>
    </source>
</evidence>
<feature type="transmembrane region" description="Helical" evidence="10">
    <location>
        <begin position="170"/>
        <end position="193"/>
    </location>
</feature>